<name>A0A1I4S7R3_9EURY</name>
<dbReference type="RefSeq" id="WP_091936172.1">
    <property type="nucleotide sequence ID" value="NZ_FOUJ01000003.1"/>
</dbReference>
<dbReference type="AlphaFoldDB" id="A0A1I4S7R3"/>
<sequence>MEMHKGREKEYVHCNSEHYTRIRAYSDRWIQIRKCDRRTGEDVFMYFSIDEMAFIERTMSTFLKEVPDSKNRY</sequence>
<evidence type="ECO:0000313" key="2">
    <source>
        <dbReference type="Proteomes" id="UP000198535"/>
    </source>
</evidence>
<keyword evidence="2" id="KW-1185">Reference proteome</keyword>
<dbReference type="OrthoDB" id="376246at2157"/>
<gene>
    <name evidence="1" type="ORF">SAMN04488696_1814</name>
</gene>
<protein>
    <submittedName>
        <fullName evidence="1">Uncharacterized protein</fullName>
    </submittedName>
</protein>
<evidence type="ECO:0000313" key="1">
    <source>
        <dbReference type="EMBL" id="SFM60324.1"/>
    </source>
</evidence>
<dbReference type="Proteomes" id="UP000198535">
    <property type="component" value="Unassembled WGS sequence"/>
</dbReference>
<accession>A0A1I4S7R3</accession>
<dbReference type="EMBL" id="FOUJ01000003">
    <property type="protein sequence ID" value="SFM60324.1"/>
    <property type="molecule type" value="Genomic_DNA"/>
</dbReference>
<organism evidence="1 2">
    <name type="scientific">Methanolobus profundi</name>
    <dbReference type="NCBI Taxonomy" id="487685"/>
    <lineage>
        <taxon>Archaea</taxon>
        <taxon>Methanobacteriati</taxon>
        <taxon>Methanobacteriota</taxon>
        <taxon>Stenosarchaea group</taxon>
        <taxon>Methanomicrobia</taxon>
        <taxon>Methanosarcinales</taxon>
        <taxon>Methanosarcinaceae</taxon>
        <taxon>Methanolobus</taxon>
    </lineage>
</organism>
<reference evidence="2" key="1">
    <citation type="submission" date="2016-10" db="EMBL/GenBank/DDBJ databases">
        <authorList>
            <person name="Varghese N."/>
            <person name="Submissions S."/>
        </authorList>
    </citation>
    <scope>NUCLEOTIDE SEQUENCE [LARGE SCALE GENOMIC DNA]</scope>
    <source>
        <strain evidence="2">Mob M</strain>
    </source>
</reference>
<proteinExistence type="predicted"/>